<dbReference type="Gene3D" id="3.40.50.1910">
    <property type="match status" value="1"/>
</dbReference>
<sequence length="154" mass="17341">MENKSGSEFEDYRYFDPKLYRRQDTNIPRVKQPFDEAFVFVIGGGSYVEYQNLLDWVKSTCNTTSISSSASSTSLATSVNGVNNRANQGVHDASSSLNLREQPTQNTLLTVVLICWECLEKSCKLQSHYSVFLSQLTACFTKRFRNVDVLVGAM</sequence>
<protein>
    <submittedName>
        <fullName evidence="2">Uncharacterized protein</fullName>
    </submittedName>
</protein>
<dbReference type="InterPro" id="IPR036045">
    <property type="entry name" value="Sec1-like_sf"/>
</dbReference>
<evidence type="ECO:0000313" key="2">
    <source>
        <dbReference type="WBParaSite" id="TREG1_73510.1"/>
    </source>
</evidence>
<organism evidence="1 2">
    <name type="scientific">Trichobilharzia regenti</name>
    <name type="common">Nasal bird schistosome</name>
    <dbReference type="NCBI Taxonomy" id="157069"/>
    <lineage>
        <taxon>Eukaryota</taxon>
        <taxon>Metazoa</taxon>
        <taxon>Spiralia</taxon>
        <taxon>Lophotrochozoa</taxon>
        <taxon>Platyhelminthes</taxon>
        <taxon>Trematoda</taxon>
        <taxon>Digenea</taxon>
        <taxon>Strigeidida</taxon>
        <taxon>Schistosomatoidea</taxon>
        <taxon>Schistosomatidae</taxon>
        <taxon>Trichobilharzia</taxon>
    </lineage>
</organism>
<reference evidence="2" key="2">
    <citation type="submission" date="2023-11" db="UniProtKB">
        <authorList>
            <consortium name="WormBaseParasite"/>
        </authorList>
    </citation>
    <scope>IDENTIFICATION</scope>
</reference>
<proteinExistence type="predicted"/>
<name>A0AA85KCF0_TRIRE</name>
<dbReference type="Proteomes" id="UP000050795">
    <property type="component" value="Unassembled WGS sequence"/>
</dbReference>
<dbReference type="InterPro" id="IPR027482">
    <property type="entry name" value="Sec1-like_dom2"/>
</dbReference>
<evidence type="ECO:0000313" key="1">
    <source>
        <dbReference type="Proteomes" id="UP000050795"/>
    </source>
</evidence>
<dbReference type="AlphaFoldDB" id="A0AA85KCF0"/>
<accession>A0AA85KCF0</accession>
<dbReference type="WBParaSite" id="TREG1_73510.1">
    <property type="protein sequence ID" value="TREG1_73510.1"/>
    <property type="gene ID" value="TREG1_73510"/>
</dbReference>
<dbReference type="SUPFAM" id="SSF56815">
    <property type="entry name" value="Sec1/munc18-like (SM) proteins"/>
    <property type="match status" value="1"/>
</dbReference>
<keyword evidence="1" id="KW-1185">Reference proteome</keyword>
<reference evidence="1" key="1">
    <citation type="submission" date="2022-06" db="EMBL/GenBank/DDBJ databases">
        <authorList>
            <person name="Berger JAMES D."/>
            <person name="Berger JAMES D."/>
        </authorList>
    </citation>
    <scope>NUCLEOTIDE SEQUENCE [LARGE SCALE GENOMIC DNA]</scope>
</reference>